<gene>
    <name evidence="1" type="ORF">FGF66_05145</name>
</gene>
<evidence type="ECO:0000313" key="2">
    <source>
        <dbReference type="Proteomes" id="UP000308271"/>
    </source>
</evidence>
<protein>
    <recommendedName>
        <fullName evidence="3">PIN domain-containing protein</fullName>
    </recommendedName>
</protein>
<reference evidence="1 2" key="1">
    <citation type="submission" date="2019-05" db="EMBL/GenBank/DDBJ databases">
        <title>Draft Whole-Genome sequence of the green sulfur bacterium Chlorobaculum thiosulfatiphilum DSM 249.</title>
        <authorList>
            <person name="Meyer T.E."/>
            <person name="Kyndt J.A."/>
        </authorList>
    </citation>
    <scope>NUCLEOTIDE SEQUENCE [LARGE SCALE GENOMIC DNA]</scope>
    <source>
        <strain evidence="1 2">DSM 249</strain>
    </source>
</reference>
<accession>A0A5C4S9C7</accession>
<proteinExistence type="predicted"/>
<evidence type="ECO:0008006" key="3">
    <source>
        <dbReference type="Google" id="ProtNLM"/>
    </source>
</evidence>
<dbReference type="EMBL" id="VDCH01000007">
    <property type="protein sequence ID" value="TNJ39331.1"/>
    <property type="molecule type" value="Genomic_DNA"/>
</dbReference>
<organism evidence="1 2">
    <name type="scientific">Chlorobaculum thiosulfatiphilum</name>
    <name type="common">Chlorobium limicola f.sp. thiosulfatophilum</name>
    <dbReference type="NCBI Taxonomy" id="115852"/>
    <lineage>
        <taxon>Bacteria</taxon>
        <taxon>Pseudomonadati</taxon>
        <taxon>Chlorobiota</taxon>
        <taxon>Chlorobiia</taxon>
        <taxon>Chlorobiales</taxon>
        <taxon>Chlorobiaceae</taxon>
        <taxon>Chlorobaculum</taxon>
    </lineage>
</organism>
<keyword evidence="2" id="KW-1185">Reference proteome</keyword>
<name>A0A5C4S9C7_CHLTI</name>
<dbReference type="OrthoDB" id="8897470at2"/>
<dbReference type="Proteomes" id="UP000308271">
    <property type="component" value="Unassembled WGS sequence"/>
</dbReference>
<dbReference type="AlphaFoldDB" id="A0A5C4S9C7"/>
<sequence>MPIAVYIDSCAWNYLHENAIDLLAKLPPSKYKLYITREVEIEIEAIPDNEKKKALKDYIRVNIRNAAIRTTAVFGFQTMDPDGTPSKVQVYGGFDQGTFQSPEDRKYYASPEVQAQLIGKSKKGSGLSDNQTDASLAVRSFRAFILTNENPQKTGPLKMAAEKGGKVVYLSAQVENSELSLGQYLEFLLQKAI</sequence>
<evidence type="ECO:0000313" key="1">
    <source>
        <dbReference type="EMBL" id="TNJ39331.1"/>
    </source>
</evidence>
<comment type="caution">
    <text evidence="1">The sequence shown here is derived from an EMBL/GenBank/DDBJ whole genome shotgun (WGS) entry which is preliminary data.</text>
</comment>